<keyword evidence="2" id="KW-0560">Oxidoreductase</keyword>
<evidence type="ECO:0000256" key="2">
    <source>
        <dbReference type="RuleBase" id="RU003682"/>
    </source>
</evidence>
<dbReference type="InterPro" id="IPR005123">
    <property type="entry name" value="Oxoglu/Fe-dep_dioxygenase_dom"/>
</dbReference>
<dbReference type="OrthoDB" id="288590at2759"/>
<dbReference type="InterPro" id="IPR027443">
    <property type="entry name" value="IPNS-like_sf"/>
</dbReference>
<evidence type="ECO:0000313" key="4">
    <source>
        <dbReference type="EMBL" id="EZF54485.1"/>
    </source>
</evidence>
<dbReference type="FunFam" id="2.60.120.330:FF:000030">
    <property type="entry name" value="Thymine dioxygenase"/>
    <property type="match status" value="1"/>
</dbReference>
<dbReference type="SUPFAM" id="SSF51197">
    <property type="entry name" value="Clavaminate synthase-like"/>
    <property type="match status" value="1"/>
</dbReference>
<dbReference type="GO" id="GO:0046872">
    <property type="term" value="F:metal ion binding"/>
    <property type="evidence" value="ECO:0007669"/>
    <property type="project" value="UniProtKB-KW"/>
</dbReference>
<dbReference type="PROSITE" id="PS51471">
    <property type="entry name" value="FE2OG_OXY"/>
    <property type="match status" value="1"/>
</dbReference>
<protein>
    <recommendedName>
        <fullName evidence="3">Fe2OG dioxygenase domain-containing protein</fullName>
    </recommendedName>
</protein>
<dbReference type="PRINTS" id="PR00682">
    <property type="entry name" value="IPNSYNTHASE"/>
</dbReference>
<name>A0A022W7S7_TRIRU</name>
<feature type="domain" description="Fe2OG dioxygenase" evidence="3">
    <location>
        <begin position="176"/>
        <end position="302"/>
    </location>
</feature>
<dbReference type="Proteomes" id="UP000023758">
    <property type="component" value="Unassembled WGS sequence"/>
</dbReference>
<evidence type="ECO:0000259" key="3">
    <source>
        <dbReference type="PROSITE" id="PS51471"/>
    </source>
</evidence>
<sequence>MSQIPVIDFALFRDGSPEDAEATGKKIFEAFRDVGFVYLKNHGVPQEVVDEAFSWNKKLFDLPQSEKEKAPHPPEGWWHRGYSGVGREKVTQMVFDSDTLGELRKIPDVKESFEMGREDDEITPNIWLPESTIPGFRAFFNNFFEINHDVGQEILRAVAIGMGLDRDFFESYHTMKDNQIRLLHYPPVEEEMLRQGEKERIAAHTDFATMTLLFQDDVGGLEVEDIRQTGVFNPVPYIPGTMVVNIGDFLMRWSNDTLRSTMHRVRAPPVVNVDENEQEKDGGSGGRRMSRARYSIPYFIAANKNKVIDCLPGCHGPDRPKKYAPITSGDYIAMRLNAIS</sequence>
<dbReference type="PANTHER" id="PTHR47990">
    <property type="entry name" value="2-OXOGLUTARATE (2OG) AND FE(II)-DEPENDENT OXYGENASE SUPERFAMILY PROTEIN-RELATED"/>
    <property type="match status" value="1"/>
</dbReference>
<accession>A0A022W7S7</accession>
<proteinExistence type="inferred from homology"/>
<organism evidence="4">
    <name type="scientific">Trichophyton rubrum CBS 288.86</name>
    <dbReference type="NCBI Taxonomy" id="1215330"/>
    <lineage>
        <taxon>Eukaryota</taxon>
        <taxon>Fungi</taxon>
        <taxon>Dikarya</taxon>
        <taxon>Ascomycota</taxon>
        <taxon>Pezizomycotina</taxon>
        <taxon>Eurotiomycetes</taxon>
        <taxon>Eurotiomycetidae</taxon>
        <taxon>Onygenales</taxon>
        <taxon>Arthrodermataceae</taxon>
        <taxon>Trichophyton</taxon>
    </lineage>
</organism>
<comment type="similarity">
    <text evidence="1 2">Belongs to the iron/ascorbate-dependent oxidoreductase family.</text>
</comment>
<dbReference type="EMBL" id="KK207784">
    <property type="protein sequence ID" value="EZF54485.1"/>
    <property type="molecule type" value="Genomic_DNA"/>
</dbReference>
<dbReference type="HOGENOM" id="CLU_010119_6_1_1"/>
<dbReference type="Pfam" id="PF03171">
    <property type="entry name" value="2OG-FeII_Oxy"/>
    <property type="match status" value="1"/>
</dbReference>
<dbReference type="InterPro" id="IPR026992">
    <property type="entry name" value="DIOX_N"/>
</dbReference>
<dbReference type="InterPro" id="IPR044861">
    <property type="entry name" value="IPNS-like_FE2OG_OXY"/>
</dbReference>
<dbReference type="Gene3D" id="2.60.120.330">
    <property type="entry name" value="B-lactam Antibiotic, Isopenicillin N Synthase, Chain"/>
    <property type="match status" value="1"/>
</dbReference>
<keyword evidence="2" id="KW-0479">Metal-binding</keyword>
<evidence type="ECO:0000256" key="1">
    <source>
        <dbReference type="ARBA" id="ARBA00008056"/>
    </source>
</evidence>
<dbReference type="GO" id="GO:0044283">
    <property type="term" value="P:small molecule biosynthetic process"/>
    <property type="evidence" value="ECO:0007669"/>
    <property type="project" value="UniProtKB-ARBA"/>
</dbReference>
<reference evidence="4" key="1">
    <citation type="submission" date="2014-02" db="EMBL/GenBank/DDBJ databases">
        <title>The Genome Sequence of Trichophyton rubrum (morphotype fischeri) CBS 288.86.</title>
        <authorList>
            <consortium name="The Broad Institute Genomics Platform"/>
            <person name="Cuomo C.A."/>
            <person name="White T.C."/>
            <person name="Graser Y."/>
            <person name="Martinez-Rossi N."/>
            <person name="Heitman J."/>
            <person name="Young S.K."/>
            <person name="Zeng Q."/>
            <person name="Gargeya S."/>
            <person name="Abouelleil A."/>
            <person name="Alvarado L."/>
            <person name="Chapman S.B."/>
            <person name="Gainer-Dewar J."/>
            <person name="Goldberg J."/>
            <person name="Griggs A."/>
            <person name="Gujja S."/>
            <person name="Hansen M."/>
            <person name="Howarth C."/>
            <person name="Imamovic A."/>
            <person name="Larimer J."/>
            <person name="Martinez D."/>
            <person name="Murphy C."/>
            <person name="Pearson M.D."/>
            <person name="Persinoti G."/>
            <person name="Poon T."/>
            <person name="Priest M."/>
            <person name="Roberts A.D."/>
            <person name="Saif S."/>
            <person name="Shea T.D."/>
            <person name="Sykes S.N."/>
            <person name="Wortman J."/>
            <person name="Nusbaum C."/>
            <person name="Birren B."/>
        </authorList>
    </citation>
    <scope>NUCLEOTIDE SEQUENCE [LARGE SCALE GENOMIC DNA]</scope>
    <source>
        <strain evidence="4">CBS 288.86</strain>
    </source>
</reference>
<gene>
    <name evidence="4" type="ORF">H103_02764</name>
</gene>
<dbReference type="Pfam" id="PF14226">
    <property type="entry name" value="DIOX_N"/>
    <property type="match status" value="1"/>
</dbReference>
<dbReference type="GO" id="GO:0016491">
    <property type="term" value="F:oxidoreductase activity"/>
    <property type="evidence" value="ECO:0007669"/>
    <property type="project" value="UniProtKB-KW"/>
</dbReference>
<dbReference type="AlphaFoldDB" id="A0A022W7S7"/>
<dbReference type="InterPro" id="IPR050231">
    <property type="entry name" value="Iron_ascorbate_oxido_reductase"/>
</dbReference>
<keyword evidence="2" id="KW-0408">Iron</keyword>